<accession>A0A853CBI2</accession>
<dbReference type="GO" id="GO:0009368">
    <property type="term" value="C:endopeptidase Clp complex"/>
    <property type="evidence" value="ECO:0007669"/>
    <property type="project" value="TreeGrafter"/>
</dbReference>
<dbReference type="SUPFAM" id="SSF52096">
    <property type="entry name" value="ClpP/crotonase"/>
    <property type="match status" value="1"/>
</dbReference>
<dbReference type="GO" id="GO:0051117">
    <property type="term" value="F:ATPase binding"/>
    <property type="evidence" value="ECO:0007669"/>
    <property type="project" value="TreeGrafter"/>
</dbReference>
<dbReference type="Pfam" id="PF00574">
    <property type="entry name" value="CLP_protease"/>
    <property type="match status" value="1"/>
</dbReference>
<dbReference type="GO" id="GO:0004176">
    <property type="term" value="F:ATP-dependent peptidase activity"/>
    <property type="evidence" value="ECO:0007669"/>
    <property type="project" value="TreeGrafter"/>
</dbReference>
<protein>
    <submittedName>
        <fullName evidence="3">ATP-dependent Clp protease protease subunit</fullName>
        <ecNumber evidence="3">3.4.21.92</ecNumber>
    </submittedName>
</protein>
<dbReference type="Proteomes" id="UP000541969">
    <property type="component" value="Unassembled WGS sequence"/>
</dbReference>
<dbReference type="GO" id="GO:0004252">
    <property type="term" value="F:serine-type endopeptidase activity"/>
    <property type="evidence" value="ECO:0007669"/>
    <property type="project" value="UniProtKB-EC"/>
</dbReference>
<dbReference type="AlphaFoldDB" id="A0A853CBI2"/>
<keyword evidence="3" id="KW-0645">Protease</keyword>
<evidence type="ECO:0000256" key="2">
    <source>
        <dbReference type="SAM" id="MobiDB-lite"/>
    </source>
</evidence>
<feature type="coiled-coil region" evidence="1">
    <location>
        <begin position="165"/>
        <end position="192"/>
    </location>
</feature>
<proteinExistence type="predicted"/>
<feature type="compositionally biased region" description="Pro residues" evidence="2">
    <location>
        <begin position="7"/>
        <end position="30"/>
    </location>
</feature>
<dbReference type="GO" id="GO:0006515">
    <property type="term" value="P:protein quality control for misfolded or incompletely synthesized proteins"/>
    <property type="evidence" value="ECO:0007669"/>
    <property type="project" value="TreeGrafter"/>
</dbReference>
<evidence type="ECO:0000313" key="3">
    <source>
        <dbReference type="EMBL" id="NYJ05270.1"/>
    </source>
</evidence>
<gene>
    <name evidence="3" type="ORF">GGQ55_001548</name>
</gene>
<evidence type="ECO:0000313" key="4">
    <source>
        <dbReference type="Proteomes" id="UP000541969"/>
    </source>
</evidence>
<sequence>MTRATWPPVPPGPPPPPFPPQPPQYPPPSPWRVEPRPGVPSGPSVSVVVGADNWLAERLLEQRVVALSGALDADDVNRAVAELALLDSSGDEPVQLRLSGVSADLDGALTLVDALDLMGAPVHATVLGTLTGAAVAVLAVADRRTAGAHAVVHLTEPRSPRRGLGRDVEALAAEHARQLRRLQERLAAATGRDVEQIAADMRTGRLLSTEEAQEYGLVDR</sequence>
<feature type="region of interest" description="Disordered" evidence="2">
    <location>
        <begin position="1"/>
        <end position="44"/>
    </location>
</feature>
<dbReference type="Gene3D" id="3.90.226.10">
    <property type="entry name" value="2-enoyl-CoA Hydratase, Chain A, domain 1"/>
    <property type="match status" value="1"/>
</dbReference>
<keyword evidence="4" id="KW-1185">Reference proteome</keyword>
<keyword evidence="1" id="KW-0175">Coiled coil</keyword>
<organism evidence="3 4">
    <name type="scientific">Petropleomorpha daqingensis</name>
    <dbReference type="NCBI Taxonomy" id="2026353"/>
    <lineage>
        <taxon>Bacteria</taxon>
        <taxon>Bacillati</taxon>
        <taxon>Actinomycetota</taxon>
        <taxon>Actinomycetes</taxon>
        <taxon>Geodermatophilales</taxon>
        <taxon>Geodermatophilaceae</taxon>
        <taxon>Petropleomorpha</taxon>
    </lineage>
</organism>
<dbReference type="InterPro" id="IPR023562">
    <property type="entry name" value="ClpP/TepA"/>
</dbReference>
<dbReference type="RefSeq" id="WP_179715877.1">
    <property type="nucleotide sequence ID" value="NZ_JACBZT010000001.1"/>
</dbReference>
<keyword evidence="3" id="KW-0378">Hydrolase</keyword>
<reference evidence="3 4" key="1">
    <citation type="submission" date="2020-07" db="EMBL/GenBank/DDBJ databases">
        <title>Sequencing the genomes of 1000 actinobacteria strains.</title>
        <authorList>
            <person name="Klenk H.-P."/>
        </authorList>
    </citation>
    <scope>NUCLEOTIDE SEQUENCE [LARGE SCALE GENOMIC DNA]</scope>
    <source>
        <strain evidence="3 4">DSM 104001</strain>
    </source>
</reference>
<dbReference type="EMBL" id="JACBZT010000001">
    <property type="protein sequence ID" value="NYJ05270.1"/>
    <property type="molecule type" value="Genomic_DNA"/>
</dbReference>
<dbReference type="PANTHER" id="PTHR10381">
    <property type="entry name" value="ATP-DEPENDENT CLP PROTEASE PROTEOLYTIC SUBUNIT"/>
    <property type="match status" value="1"/>
</dbReference>
<name>A0A853CBI2_9ACTN</name>
<dbReference type="InterPro" id="IPR029045">
    <property type="entry name" value="ClpP/crotonase-like_dom_sf"/>
</dbReference>
<dbReference type="EC" id="3.4.21.92" evidence="3"/>
<dbReference type="PANTHER" id="PTHR10381:SF11">
    <property type="entry name" value="ATP-DEPENDENT CLP PROTEASE PROTEOLYTIC SUBUNIT, MITOCHONDRIAL"/>
    <property type="match status" value="1"/>
</dbReference>
<evidence type="ECO:0000256" key="1">
    <source>
        <dbReference type="SAM" id="Coils"/>
    </source>
</evidence>
<comment type="caution">
    <text evidence="3">The sequence shown here is derived from an EMBL/GenBank/DDBJ whole genome shotgun (WGS) entry which is preliminary data.</text>
</comment>